<name>A0A0Q0AEU9_PSESX</name>
<organism evidence="1 2">
    <name type="scientific">Pseudomonas syringae pv. solidagae</name>
    <dbReference type="NCBI Taxonomy" id="264458"/>
    <lineage>
        <taxon>Bacteria</taxon>
        <taxon>Pseudomonadati</taxon>
        <taxon>Pseudomonadota</taxon>
        <taxon>Gammaproteobacteria</taxon>
        <taxon>Pseudomonadales</taxon>
        <taxon>Pseudomonadaceae</taxon>
        <taxon>Pseudomonas</taxon>
        <taxon>Pseudomonas syringae</taxon>
    </lineage>
</organism>
<dbReference type="Proteomes" id="UP000268096">
    <property type="component" value="Unassembled WGS sequence"/>
</dbReference>
<dbReference type="SUPFAM" id="SSF160631">
    <property type="entry name" value="SMI1/KNR4-like"/>
    <property type="match status" value="1"/>
</dbReference>
<protein>
    <submittedName>
        <fullName evidence="1">Uncharacterized protein</fullName>
    </submittedName>
</protein>
<sequence>MNFHEFEEFVNEKKLANPVWFGLDPDSLASEESIEFAQKELNATLPHEYVQFVKRYGGGYFAFGIVYSLDKDSSFNILEINKAESKKREDHILFSENGVGDYYGFKIKENQCSPDVYFFDHETESWQKTKYENMLTYLSEIALSN</sequence>
<accession>A0A0Q0AEU9</accession>
<dbReference type="Pfam" id="PF14568">
    <property type="entry name" value="SUKH_6"/>
    <property type="match status" value="1"/>
</dbReference>
<dbReference type="InterPro" id="IPR037883">
    <property type="entry name" value="Knr4/Smi1-like_sf"/>
</dbReference>
<proteinExistence type="predicted"/>
<evidence type="ECO:0000313" key="1">
    <source>
        <dbReference type="EMBL" id="RMT41270.1"/>
    </source>
</evidence>
<dbReference type="EMBL" id="RBTH01000314">
    <property type="protein sequence ID" value="RMT41270.1"/>
    <property type="molecule type" value="Genomic_DNA"/>
</dbReference>
<reference evidence="1 2" key="1">
    <citation type="submission" date="2018-08" db="EMBL/GenBank/DDBJ databases">
        <title>Recombination of ecologically and evolutionarily significant loci maintains genetic cohesion in the Pseudomonas syringae species complex.</title>
        <authorList>
            <person name="Dillon M."/>
            <person name="Thakur S."/>
            <person name="Almeida R.N.D."/>
            <person name="Weir B.S."/>
            <person name="Guttman D.S."/>
        </authorList>
    </citation>
    <scope>NUCLEOTIDE SEQUENCE [LARGE SCALE GENOMIC DNA]</scope>
    <source>
        <strain evidence="1 2">ICMP 16926</strain>
    </source>
</reference>
<dbReference type="Gene3D" id="3.40.1580.10">
    <property type="entry name" value="SMI1/KNR4-like"/>
    <property type="match status" value="1"/>
</dbReference>
<dbReference type="SMART" id="SM00860">
    <property type="entry name" value="SMI1_KNR4"/>
    <property type="match status" value="1"/>
</dbReference>
<dbReference type="InterPro" id="IPR018958">
    <property type="entry name" value="Knr4/Smi1-like_dom"/>
</dbReference>
<evidence type="ECO:0000313" key="2">
    <source>
        <dbReference type="Proteomes" id="UP000268096"/>
    </source>
</evidence>
<comment type="caution">
    <text evidence="1">The sequence shown here is derived from an EMBL/GenBank/DDBJ whole genome shotgun (WGS) entry which is preliminary data.</text>
</comment>
<dbReference type="RefSeq" id="WP_057457199.1">
    <property type="nucleotide sequence ID" value="NZ_LJRH01000099.1"/>
</dbReference>
<gene>
    <name evidence="1" type="ORF">ALP48_200000</name>
</gene>
<dbReference type="AlphaFoldDB" id="A0A0Q0AEU9"/>